<accession>A0A9P4SC45</accession>
<evidence type="ECO:0000256" key="1">
    <source>
        <dbReference type="SAM" id="SignalP"/>
    </source>
</evidence>
<evidence type="ECO:0000313" key="3">
    <source>
        <dbReference type="Proteomes" id="UP000799429"/>
    </source>
</evidence>
<feature type="signal peptide" evidence="1">
    <location>
        <begin position="1"/>
        <end position="19"/>
    </location>
</feature>
<name>A0A9P4SC45_9PEZI</name>
<dbReference type="AlphaFoldDB" id="A0A9P4SC45"/>
<dbReference type="Proteomes" id="UP000799429">
    <property type="component" value="Unassembled WGS sequence"/>
</dbReference>
<reference evidence="2" key="1">
    <citation type="journal article" date="2020" name="Stud. Mycol.">
        <title>101 Dothideomycetes genomes: a test case for predicting lifestyles and emergence of pathogens.</title>
        <authorList>
            <person name="Haridas S."/>
            <person name="Albert R."/>
            <person name="Binder M."/>
            <person name="Bloem J."/>
            <person name="Labutti K."/>
            <person name="Salamov A."/>
            <person name="Andreopoulos B."/>
            <person name="Baker S."/>
            <person name="Barry K."/>
            <person name="Bills G."/>
            <person name="Bluhm B."/>
            <person name="Cannon C."/>
            <person name="Castanera R."/>
            <person name="Culley D."/>
            <person name="Daum C."/>
            <person name="Ezra D."/>
            <person name="Gonzalez J."/>
            <person name="Henrissat B."/>
            <person name="Kuo A."/>
            <person name="Liang C."/>
            <person name="Lipzen A."/>
            <person name="Lutzoni F."/>
            <person name="Magnuson J."/>
            <person name="Mondo S."/>
            <person name="Nolan M."/>
            <person name="Ohm R."/>
            <person name="Pangilinan J."/>
            <person name="Park H.-J."/>
            <person name="Ramirez L."/>
            <person name="Alfaro M."/>
            <person name="Sun H."/>
            <person name="Tritt A."/>
            <person name="Yoshinaga Y."/>
            <person name="Zwiers L.-H."/>
            <person name="Turgeon B."/>
            <person name="Goodwin S."/>
            <person name="Spatafora J."/>
            <person name="Crous P."/>
            <person name="Grigoriev I."/>
        </authorList>
    </citation>
    <scope>NUCLEOTIDE SEQUENCE</scope>
    <source>
        <strain evidence="2">CBS 101060</strain>
    </source>
</reference>
<keyword evidence="1" id="KW-0732">Signal</keyword>
<comment type="caution">
    <text evidence="2">The sequence shown here is derived from an EMBL/GenBank/DDBJ whole genome shotgun (WGS) entry which is preliminary data.</text>
</comment>
<proteinExistence type="predicted"/>
<gene>
    <name evidence="2" type="ORF">M501DRAFT_1004769</name>
</gene>
<organism evidence="2 3">
    <name type="scientific">Patellaria atrata CBS 101060</name>
    <dbReference type="NCBI Taxonomy" id="1346257"/>
    <lineage>
        <taxon>Eukaryota</taxon>
        <taxon>Fungi</taxon>
        <taxon>Dikarya</taxon>
        <taxon>Ascomycota</taxon>
        <taxon>Pezizomycotina</taxon>
        <taxon>Dothideomycetes</taxon>
        <taxon>Dothideomycetes incertae sedis</taxon>
        <taxon>Patellariales</taxon>
        <taxon>Patellariaceae</taxon>
        <taxon>Patellaria</taxon>
    </lineage>
</organism>
<keyword evidence="3" id="KW-1185">Reference proteome</keyword>
<dbReference type="EMBL" id="MU006096">
    <property type="protein sequence ID" value="KAF2838923.1"/>
    <property type="molecule type" value="Genomic_DNA"/>
</dbReference>
<evidence type="ECO:0000313" key="2">
    <source>
        <dbReference type="EMBL" id="KAF2838923.1"/>
    </source>
</evidence>
<sequence>MKFSASVLIALAMGLVASAANTHSCGCISGCPQAAFVCWSCKMDEVCGGCLECKNTTSAEVTPPLNQRRYAEIRSWEA</sequence>
<feature type="chain" id="PRO_5040247298" evidence="1">
    <location>
        <begin position="20"/>
        <end position="78"/>
    </location>
</feature>
<protein>
    <submittedName>
        <fullName evidence="2">Uncharacterized protein</fullName>
    </submittedName>
</protein>